<evidence type="ECO:0000256" key="1">
    <source>
        <dbReference type="SAM" id="Phobius"/>
    </source>
</evidence>
<reference evidence="2 3" key="1">
    <citation type="submission" date="2019-11" db="EMBL/GenBank/DDBJ databases">
        <authorList>
            <person name="Cao P."/>
        </authorList>
    </citation>
    <scope>NUCLEOTIDE SEQUENCE [LARGE SCALE GENOMIC DNA]</scope>
    <source>
        <strain evidence="2 3">NEAU-AAG5</strain>
    </source>
</reference>
<feature type="transmembrane region" description="Helical" evidence="1">
    <location>
        <begin position="34"/>
        <end position="54"/>
    </location>
</feature>
<feature type="transmembrane region" description="Helical" evidence="1">
    <location>
        <begin position="150"/>
        <end position="170"/>
    </location>
</feature>
<dbReference type="EMBL" id="WOFH01000004">
    <property type="protein sequence ID" value="MUN37792.1"/>
    <property type="molecule type" value="Genomic_DNA"/>
</dbReference>
<keyword evidence="1" id="KW-0472">Membrane</keyword>
<name>A0A7K1L025_9ACTN</name>
<sequence length="255" mass="26625">MTAATALLELARPSLARLTAVELRKTVDTRAGRWLLVLIGVAALAMVPVVLFAAPKDERGVPEMFVASQTGVALLLPVLGILSVTSEWSQRTALATFALVPGRGRVLAAKLLGGVALGVAFACAGVLLSFAGRAAGAVLGRSSGSWTMPMSLLGTALLLAAIWVSMGVAFGTLLMNTPLAIVMFFLLPTLWSTLGEMVAKLRGPAGWLDTNKTLIALLDPDVSGGAWARVATSVTVWLAIPLAIGMLRLTRREVK</sequence>
<dbReference type="Proteomes" id="UP000432015">
    <property type="component" value="Unassembled WGS sequence"/>
</dbReference>
<evidence type="ECO:0000313" key="3">
    <source>
        <dbReference type="Proteomes" id="UP000432015"/>
    </source>
</evidence>
<feature type="transmembrane region" description="Helical" evidence="1">
    <location>
        <begin position="66"/>
        <end position="85"/>
    </location>
</feature>
<accession>A0A7K1L025</accession>
<protein>
    <submittedName>
        <fullName evidence="2">ABC transporter permease</fullName>
    </submittedName>
</protein>
<feature type="transmembrane region" description="Helical" evidence="1">
    <location>
        <begin position="106"/>
        <end position="130"/>
    </location>
</feature>
<proteinExistence type="predicted"/>
<feature type="transmembrane region" description="Helical" evidence="1">
    <location>
        <begin position="226"/>
        <end position="247"/>
    </location>
</feature>
<dbReference type="RefSeq" id="WP_312874516.1">
    <property type="nucleotide sequence ID" value="NZ_WOFH01000004.1"/>
</dbReference>
<comment type="caution">
    <text evidence="2">The sequence shown here is derived from an EMBL/GenBank/DDBJ whole genome shotgun (WGS) entry which is preliminary data.</text>
</comment>
<keyword evidence="1" id="KW-1133">Transmembrane helix</keyword>
<keyword evidence="1" id="KW-0812">Transmembrane</keyword>
<dbReference type="AlphaFoldDB" id="A0A7K1L025"/>
<evidence type="ECO:0000313" key="2">
    <source>
        <dbReference type="EMBL" id="MUN37792.1"/>
    </source>
</evidence>
<gene>
    <name evidence="2" type="ORF">GNZ18_14405</name>
</gene>
<organism evidence="2 3">
    <name type="scientific">Actinomadura litoris</name>
    <dbReference type="NCBI Taxonomy" id="2678616"/>
    <lineage>
        <taxon>Bacteria</taxon>
        <taxon>Bacillati</taxon>
        <taxon>Actinomycetota</taxon>
        <taxon>Actinomycetes</taxon>
        <taxon>Streptosporangiales</taxon>
        <taxon>Thermomonosporaceae</taxon>
        <taxon>Actinomadura</taxon>
    </lineage>
</organism>
<keyword evidence="3" id="KW-1185">Reference proteome</keyword>
<feature type="transmembrane region" description="Helical" evidence="1">
    <location>
        <begin position="177"/>
        <end position="194"/>
    </location>
</feature>